<feature type="transmembrane region" description="Helical" evidence="1">
    <location>
        <begin position="12"/>
        <end position="36"/>
    </location>
</feature>
<feature type="transmembrane region" description="Helical" evidence="1">
    <location>
        <begin position="48"/>
        <end position="69"/>
    </location>
</feature>
<sequence>MADPLPLDVATLAGLFTSALLYGVFLVLLVIALYVLIHKRKTHRPNYVLISGARGMFVFGTLTLGFTYARAQKGFIYMRDADGGPIAYFADMSSLEEVVRTAFICAHLVVADAILIYRCWVVWSENYWIVAFPFVLWIGSIGTGRLHHVLLGVF</sequence>
<dbReference type="EMBL" id="KV417278">
    <property type="protein sequence ID" value="KZO97940.1"/>
    <property type="molecule type" value="Genomic_DNA"/>
</dbReference>
<proteinExistence type="predicted"/>
<dbReference type="Proteomes" id="UP000076738">
    <property type="component" value="Unassembled WGS sequence"/>
</dbReference>
<keyword evidence="1" id="KW-0472">Membrane</keyword>
<accession>A0A167NPV7</accession>
<organism evidence="2 3">
    <name type="scientific">Calocera viscosa (strain TUFC12733)</name>
    <dbReference type="NCBI Taxonomy" id="1330018"/>
    <lineage>
        <taxon>Eukaryota</taxon>
        <taxon>Fungi</taxon>
        <taxon>Dikarya</taxon>
        <taxon>Basidiomycota</taxon>
        <taxon>Agaricomycotina</taxon>
        <taxon>Dacrymycetes</taxon>
        <taxon>Dacrymycetales</taxon>
        <taxon>Dacrymycetaceae</taxon>
        <taxon>Calocera</taxon>
    </lineage>
</organism>
<protein>
    <submittedName>
        <fullName evidence="2">Uncharacterized protein</fullName>
    </submittedName>
</protein>
<evidence type="ECO:0000313" key="3">
    <source>
        <dbReference type="Proteomes" id="UP000076738"/>
    </source>
</evidence>
<feature type="transmembrane region" description="Helical" evidence="1">
    <location>
        <begin position="98"/>
        <end position="120"/>
    </location>
</feature>
<dbReference type="STRING" id="1330018.A0A167NPV7"/>
<gene>
    <name evidence="2" type="ORF">CALVIDRAFT_597389</name>
</gene>
<feature type="transmembrane region" description="Helical" evidence="1">
    <location>
        <begin position="127"/>
        <end position="146"/>
    </location>
</feature>
<keyword evidence="1" id="KW-1133">Transmembrane helix</keyword>
<dbReference type="OrthoDB" id="3354175at2759"/>
<evidence type="ECO:0000313" key="2">
    <source>
        <dbReference type="EMBL" id="KZO97940.1"/>
    </source>
</evidence>
<evidence type="ECO:0000256" key="1">
    <source>
        <dbReference type="SAM" id="Phobius"/>
    </source>
</evidence>
<keyword evidence="1" id="KW-0812">Transmembrane</keyword>
<dbReference type="AlphaFoldDB" id="A0A167NPV7"/>
<reference evidence="2 3" key="1">
    <citation type="journal article" date="2016" name="Mol. Biol. Evol.">
        <title>Comparative Genomics of Early-Diverging Mushroom-Forming Fungi Provides Insights into the Origins of Lignocellulose Decay Capabilities.</title>
        <authorList>
            <person name="Nagy L.G."/>
            <person name="Riley R."/>
            <person name="Tritt A."/>
            <person name="Adam C."/>
            <person name="Daum C."/>
            <person name="Floudas D."/>
            <person name="Sun H."/>
            <person name="Yadav J.S."/>
            <person name="Pangilinan J."/>
            <person name="Larsson K.H."/>
            <person name="Matsuura K."/>
            <person name="Barry K."/>
            <person name="Labutti K."/>
            <person name="Kuo R."/>
            <person name="Ohm R.A."/>
            <person name="Bhattacharya S.S."/>
            <person name="Shirouzu T."/>
            <person name="Yoshinaga Y."/>
            <person name="Martin F.M."/>
            <person name="Grigoriev I.V."/>
            <person name="Hibbett D.S."/>
        </authorList>
    </citation>
    <scope>NUCLEOTIDE SEQUENCE [LARGE SCALE GENOMIC DNA]</scope>
    <source>
        <strain evidence="2 3">TUFC12733</strain>
    </source>
</reference>
<keyword evidence="3" id="KW-1185">Reference proteome</keyword>
<name>A0A167NPV7_CALVF</name>